<keyword evidence="2" id="KW-0067">ATP-binding</keyword>
<dbReference type="GO" id="GO:0008033">
    <property type="term" value="P:tRNA processing"/>
    <property type="evidence" value="ECO:0007669"/>
    <property type="project" value="InterPro"/>
</dbReference>
<feature type="binding site" evidence="2">
    <location>
        <position position="74"/>
    </location>
    <ligand>
        <name>ATP</name>
        <dbReference type="ChEBI" id="CHEBI:30616"/>
    </ligand>
</feature>
<feature type="binding site" evidence="2">
    <location>
        <begin position="42"/>
        <end position="44"/>
    </location>
    <ligand>
        <name>ATP</name>
        <dbReference type="ChEBI" id="CHEBI:30616"/>
    </ligand>
</feature>
<feature type="binding site" evidence="2">
    <location>
        <position position="144"/>
    </location>
    <ligand>
        <name>ATP</name>
        <dbReference type="ChEBI" id="CHEBI:30616"/>
    </ligand>
</feature>
<proteinExistence type="predicted"/>
<organism evidence="4 5">
    <name type="scientific">Candidatus Thalassospirochaeta sargassi</name>
    <dbReference type="NCBI Taxonomy" id="3119039"/>
    <lineage>
        <taxon>Bacteria</taxon>
        <taxon>Pseudomonadati</taxon>
        <taxon>Spirochaetota</taxon>
        <taxon>Spirochaetia</taxon>
        <taxon>Spirochaetales</taxon>
        <taxon>Spirochaetaceae</taxon>
        <taxon>Candidatus Thalassospirochaeta</taxon>
    </lineage>
</organism>
<comment type="caution">
    <text evidence="4">The sequence shown here is derived from an EMBL/GenBank/DDBJ whole genome shotgun (WGS) entry which is preliminary data.</text>
</comment>
<gene>
    <name evidence="4" type="ORF">PQJ61_02010</name>
</gene>
<evidence type="ECO:0000259" key="3">
    <source>
        <dbReference type="Pfam" id="PF01171"/>
    </source>
</evidence>
<evidence type="ECO:0000313" key="4">
    <source>
        <dbReference type="EMBL" id="MDC7225521.1"/>
    </source>
</evidence>
<keyword evidence="1" id="KW-0808">Transferase</keyword>
<feature type="domain" description="tRNA(Ile)-lysidine/2-thiocytidine synthase N-terminal" evidence="3">
    <location>
        <begin position="39"/>
        <end position="198"/>
    </location>
</feature>
<reference evidence="4 5" key="1">
    <citation type="submission" date="2022-12" db="EMBL/GenBank/DDBJ databases">
        <title>Metagenome assembled genome from gulf of manar.</title>
        <authorList>
            <person name="Kohli P."/>
            <person name="Pk S."/>
            <person name="Venkata Ramana C."/>
            <person name="Sasikala C."/>
        </authorList>
    </citation>
    <scope>NUCLEOTIDE SEQUENCE [LARGE SCALE GENOMIC DNA]</scope>
    <source>
        <strain evidence="4">JB008</strain>
    </source>
</reference>
<dbReference type="Proteomes" id="UP001221217">
    <property type="component" value="Unassembled WGS sequence"/>
</dbReference>
<dbReference type="InterPro" id="IPR011063">
    <property type="entry name" value="TilS/TtcA_N"/>
</dbReference>
<dbReference type="SUPFAM" id="SSF52402">
    <property type="entry name" value="Adenine nucleotide alpha hydrolases-like"/>
    <property type="match status" value="1"/>
</dbReference>
<protein>
    <submittedName>
        <fullName evidence="4">tRNA 2-thiocytidine biosynthesis TtcA family protein</fullName>
    </submittedName>
</protein>
<feature type="binding site" evidence="2">
    <location>
        <position position="48"/>
    </location>
    <ligand>
        <name>ATP</name>
        <dbReference type="ChEBI" id="CHEBI:30616"/>
    </ligand>
</feature>
<sequence>MSITSDIFHGSIPPWVMRFVKQTGKGINRFNMVEENDRVLLGISGGKDSLALAFALSLRKRWLPIKYDLHAVHINWEEYPLTDEQQKALVEFFKSIDVPFETVTVKMFPGSYVDNFNCYLCSRNRKRILFDIAEERGFSKVALGHHLDDIVETTMINLCFRGRFTTMLPVQEFFHGKLHIIRPMCEVRESAVSRLSDNLEFPVCKSPCPYNETNIRSQVKPIISSLSHIDKLSREHIYNAFWNEKDDFNDLHKVD</sequence>
<dbReference type="InterPro" id="IPR035107">
    <property type="entry name" value="tRNA_thiolation_TtcA_Ctu1"/>
</dbReference>
<dbReference type="PANTHER" id="PTHR43686:SF1">
    <property type="entry name" value="AMINOTRAN_5 DOMAIN-CONTAINING PROTEIN"/>
    <property type="match status" value="1"/>
</dbReference>
<dbReference type="InterPro" id="IPR014729">
    <property type="entry name" value="Rossmann-like_a/b/a_fold"/>
</dbReference>
<evidence type="ECO:0000313" key="5">
    <source>
        <dbReference type="Proteomes" id="UP001221217"/>
    </source>
</evidence>
<dbReference type="PANTHER" id="PTHR43686">
    <property type="entry name" value="SULFURTRANSFERASE-RELATED"/>
    <property type="match status" value="1"/>
</dbReference>
<dbReference type="AlphaFoldDB" id="A0AAJ1IDQ6"/>
<evidence type="ECO:0000256" key="2">
    <source>
        <dbReference type="PIRSR" id="PIRSR004976-51"/>
    </source>
</evidence>
<feature type="binding site" evidence="2">
    <location>
        <position position="149"/>
    </location>
    <ligand>
        <name>ATP</name>
        <dbReference type="ChEBI" id="CHEBI:30616"/>
    </ligand>
</feature>
<dbReference type="GO" id="GO:0005524">
    <property type="term" value="F:ATP binding"/>
    <property type="evidence" value="ECO:0007669"/>
    <property type="project" value="UniProtKB-KW"/>
</dbReference>
<accession>A0AAJ1IDQ6</accession>
<name>A0AAJ1IDQ6_9SPIO</name>
<dbReference type="PIRSF" id="PIRSF004976">
    <property type="entry name" value="ATPase_YdaO"/>
    <property type="match status" value="1"/>
</dbReference>
<dbReference type="Gene3D" id="3.40.50.620">
    <property type="entry name" value="HUPs"/>
    <property type="match status" value="1"/>
</dbReference>
<evidence type="ECO:0000256" key="1">
    <source>
        <dbReference type="ARBA" id="ARBA00022679"/>
    </source>
</evidence>
<dbReference type="CDD" id="cd24138">
    <property type="entry name" value="TtcA-like"/>
    <property type="match status" value="1"/>
</dbReference>
<dbReference type="GO" id="GO:0016740">
    <property type="term" value="F:transferase activity"/>
    <property type="evidence" value="ECO:0007669"/>
    <property type="project" value="UniProtKB-KW"/>
</dbReference>
<dbReference type="Pfam" id="PF01171">
    <property type="entry name" value="ATP_bind_3"/>
    <property type="match status" value="1"/>
</dbReference>
<dbReference type="EMBL" id="JAQQAL010000007">
    <property type="protein sequence ID" value="MDC7225521.1"/>
    <property type="molecule type" value="Genomic_DNA"/>
</dbReference>
<keyword evidence="2" id="KW-0547">Nucleotide-binding</keyword>